<dbReference type="Pfam" id="PF13637">
    <property type="entry name" value="Ank_4"/>
    <property type="match status" value="1"/>
</dbReference>
<keyword evidence="5" id="KW-1185">Reference proteome</keyword>
<name>A0A2J6SWT5_9HELO</name>
<dbReference type="InterPro" id="IPR002110">
    <property type="entry name" value="Ankyrin_rpt"/>
</dbReference>
<keyword evidence="2 3" id="KW-0040">ANK repeat</keyword>
<dbReference type="STRING" id="1095630.A0A2J6SWT5"/>
<dbReference type="PROSITE" id="PS50088">
    <property type="entry name" value="ANK_REPEAT"/>
    <property type="match status" value="2"/>
</dbReference>
<evidence type="ECO:0000313" key="5">
    <source>
        <dbReference type="Proteomes" id="UP000235371"/>
    </source>
</evidence>
<dbReference type="OrthoDB" id="539213at2759"/>
<dbReference type="GeneID" id="36581562"/>
<gene>
    <name evidence="4" type="ORF">K444DRAFT_511951</name>
</gene>
<dbReference type="InParanoid" id="A0A2J6SWT5"/>
<protein>
    <submittedName>
        <fullName evidence="4">Ankyrin</fullName>
    </submittedName>
</protein>
<accession>A0A2J6SWT5</accession>
<evidence type="ECO:0000256" key="2">
    <source>
        <dbReference type="ARBA" id="ARBA00023043"/>
    </source>
</evidence>
<dbReference type="SMART" id="SM00248">
    <property type="entry name" value="ANK"/>
    <property type="match status" value="2"/>
</dbReference>
<reference evidence="4 5" key="1">
    <citation type="submission" date="2016-04" db="EMBL/GenBank/DDBJ databases">
        <title>A degradative enzymes factory behind the ericoid mycorrhizal symbiosis.</title>
        <authorList>
            <consortium name="DOE Joint Genome Institute"/>
            <person name="Martino E."/>
            <person name="Morin E."/>
            <person name="Grelet G."/>
            <person name="Kuo A."/>
            <person name="Kohler A."/>
            <person name="Daghino S."/>
            <person name="Barry K."/>
            <person name="Choi C."/>
            <person name="Cichocki N."/>
            <person name="Clum A."/>
            <person name="Copeland A."/>
            <person name="Hainaut M."/>
            <person name="Haridas S."/>
            <person name="Labutti K."/>
            <person name="Lindquist E."/>
            <person name="Lipzen A."/>
            <person name="Khouja H.-R."/>
            <person name="Murat C."/>
            <person name="Ohm R."/>
            <person name="Olson A."/>
            <person name="Spatafora J."/>
            <person name="Veneault-Fourrey C."/>
            <person name="Henrissat B."/>
            <person name="Grigoriev I."/>
            <person name="Martin F."/>
            <person name="Perotto S."/>
        </authorList>
    </citation>
    <scope>NUCLEOTIDE SEQUENCE [LARGE SCALE GENOMIC DNA]</scope>
    <source>
        <strain evidence="4 5">E</strain>
    </source>
</reference>
<dbReference type="PROSITE" id="PS50297">
    <property type="entry name" value="ANK_REP_REGION"/>
    <property type="match status" value="2"/>
</dbReference>
<dbReference type="Proteomes" id="UP000235371">
    <property type="component" value="Unassembled WGS sequence"/>
</dbReference>
<dbReference type="Gene3D" id="1.25.40.20">
    <property type="entry name" value="Ankyrin repeat-containing domain"/>
    <property type="match status" value="1"/>
</dbReference>
<dbReference type="AlphaFoldDB" id="A0A2J6SWT5"/>
<evidence type="ECO:0000313" key="4">
    <source>
        <dbReference type="EMBL" id="PMD55239.1"/>
    </source>
</evidence>
<feature type="repeat" description="ANK" evidence="3">
    <location>
        <begin position="32"/>
        <end position="55"/>
    </location>
</feature>
<evidence type="ECO:0000256" key="3">
    <source>
        <dbReference type="PROSITE-ProRule" id="PRU00023"/>
    </source>
</evidence>
<sequence>RTPLYRASMNGHVDIVKLLLEKGADVNAADRDGQTPLYRAFANRHVDIVKLLLEK</sequence>
<keyword evidence="1" id="KW-0677">Repeat</keyword>
<proteinExistence type="predicted"/>
<dbReference type="InterPro" id="IPR036770">
    <property type="entry name" value="Ankyrin_rpt-contain_sf"/>
</dbReference>
<evidence type="ECO:0000256" key="1">
    <source>
        <dbReference type="ARBA" id="ARBA00022737"/>
    </source>
</evidence>
<feature type="non-terminal residue" evidence="4">
    <location>
        <position position="55"/>
    </location>
</feature>
<dbReference type="SUPFAM" id="SSF48403">
    <property type="entry name" value="Ankyrin repeat"/>
    <property type="match status" value="1"/>
</dbReference>
<feature type="non-terminal residue" evidence="4">
    <location>
        <position position="1"/>
    </location>
</feature>
<organism evidence="4 5">
    <name type="scientific">Hyaloscypha bicolor E</name>
    <dbReference type="NCBI Taxonomy" id="1095630"/>
    <lineage>
        <taxon>Eukaryota</taxon>
        <taxon>Fungi</taxon>
        <taxon>Dikarya</taxon>
        <taxon>Ascomycota</taxon>
        <taxon>Pezizomycotina</taxon>
        <taxon>Leotiomycetes</taxon>
        <taxon>Helotiales</taxon>
        <taxon>Hyaloscyphaceae</taxon>
        <taxon>Hyaloscypha</taxon>
        <taxon>Hyaloscypha bicolor</taxon>
    </lineage>
</organism>
<dbReference type="RefSeq" id="XP_024732143.1">
    <property type="nucleotide sequence ID" value="XM_024873482.1"/>
</dbReference>
<feature type="repeat" description="ANK" evidence="3">
    <location>
        <begin position="1"/>
        <end position="31"/>
    </location>
</feature>
<dbReference type="EMBL" id="KZ613856">
    <property type="protein sequence ID" value="PMD55239.1"/>
    <property type="molecule type" value="Genomic_DNA"/>
</dbReference>
<dbReference type="PANTHER" id="PTHR24171">
    <property type="entry name" value="ANKYRIN REPEAT DOMAIN-CONTAINING PROTEIN 39-RELATED"/>
    <property type="match status" value="1"/>
</dbReference>